<dbReference type="AlphaFoldDB" id="A0A346PKX9"/>
<protein>
    <submittedName>
        <fullName evidence="2">Uncharacterized protein</fullName>
    </submittedName>
</protein>
<dbReference type="Proteomes" id="UP000258613">
    <property type="component" value="Chromosome"/>
</dbReference>
<gene>
    <name evidence="2" type="ORF">AArcMg_0143</name>
</gene>
<evidence type="ECO:0000313" key="3">
    <source>
        <dbReference type="Proteomes" id="UP000258613"/>
    </source>
</evidence>
<dbReference type="KEGG" id="nag:AArcMg_0143"/>
<evidence type="ECO:0000313" key="2">
    <source>
        <dbReference type="EMBL" id="AXR80174.1"/>
    </source>
</evidence>
<reference evidence="3" key="1">
    <citation type="submission" date="2018-02" db="EMBL/GenBank/DDBJ databases">
        <title>Phenotypic and genomic properties of facultatively anaerobic sulfur-reducing natronoarchaea from hypersaline soda lakes.</title>
        <authorList>
            <person name="Sorokin D.Y."/>
            <person name="Kublanov I.V."/>
            <person name="Roman P."/>
            <person name="Sinninghe Damste J.S."/>
            <person name="Golyshin P.N."/>
            <person name="Rojo D."/>
            <person name="Ciordia S."/>
            <person name="Mena M.D.C."/>
            <person name="Ferrer M."/>
            <person name="Messina E."/>
            <person name="Smedile F."/>
            <person name="La Spada G."/>
            <person name="La Cono V."/>
            <person name="Yakimov M.M."/>
        </authorList>
    </citation>
    <scope>NUCLEOTIDE SEQUENCE [LARGE SCALE GENOMIC DNA]</scope>
    <source>
        <strain evidence="3">AArc-Mg</strain>
    </source>
</reference>
<feature type="region of interest" description="Disordered" evidence="1">
    <location>
        <begin position="58"/>
        <end position="81"/>
    </location>
</feature>
<proteinExistence type="predicted"/>
<accession>A0A346PKX9</accession>
<evidence type="ECO:0000256" key="1">
    <source>
        <dbReference type="SAM" id="MobiDB-lite"/>
    </source>
</evidence>
<name>A0A346PKX9_9EURY</name>
<organism evidence="2 3">
    <name type="scientific">Natrarchaeobaculum sulfurireducens</name>
    <dbReference type="NCBI Taxonomy" id="2044521"/>
    <lineage>
        <taxon>Archaea</taxon>
        <taxon>Methanobacteriati</taxon>
        <taxon>Methanobacteriota</taxon>
        <taxon>Stenosarchaea group</taxon>
        <taxon>Halobacteria</taxon>
        <taxon>Halobacteriales</taxon>
        <taxon>Natrialbaceae</taxon>
        <taxon>Natrarchaeobaculum</taxon>
    </lineage>
</organism>
<sequence length="81" mass="9186">MRTTKEMSEHNCLGEVQIREVAWGFHTISIPTGALDRRSSCPRSRSLRSREVGYCGHEAAEKRPLQQDGDRIEGRSVSERS</sequence>
<keyword evidence="3" id="KW-1185">Reference proteome</keyword>
<dbReference type="EMBL" id="CP027033">
    <property type="protein sequence ID" value="AXR80174.1"/>
    <property type="molecule type" value="Genomic_DNA"/>
</dbReference>